<sequence length="69" mass="6960">MHARPGTPQGGGKGTGNPCQPDGESLPTNGSALPKRDVNLYVINPPQTFRAAAGCLPCPSGALALYGRG</sequence>
<evidence type="ECO:0000313" key="2">
    <source>
        <dbReference type="EMBL" id="GHI16500.1"/>
    </source>
</evidence>
<feature type="region of interest" description="Disordered" evidence="1">
    <location>
        <begin position="1"/>
        <end position="33"/>
    </location>
</feature>
<keyword evidence="3" id="KW-1185">Reference proteome</keyword>
<proteinExistence type="predicted"/>
<comment type="caution">
    <text evidence="2">The sequence shown here is derived from an EMBL/GenBank/DDBJ whole genome shotgun (WGS) entry which is preliminary data.</text>
</comment>
<gene>
    <name evidence="2" type="ORF">Scinn_59630</name>
</gene>
<name>A0ABQ3NUP0_STRVG</name>
<organism evidence="2 3">
    <name type="scientific">Streptomyces virginiae</name>
    <name type="common">Streptomyces cinnamonensis</name>
    <dbReference type="NCBI Taxonomy" id="1961"/>
    <lineage>
        <taxon>Bacteria</taxon>
        <taxon>Bacillati</taxon>
        <taxon>Actinomycetota</taxon>
        <taxon>Actinomycetes</taxon>
        <taxon>Kitasatosporales</taxon>
        <taxon>Streptomycetaceae</taxon>
        <taxon>Streptomyces</taxon>
    </lineage>
</organism>
<dbReference type="Proteomes" id="UP000660554">
    <property type="component" value="Unassembled WGS sequence"/>
</dbReference>
<evidence type="ECO:0000313" key="3">
    <source>
        <dbReference type="Proteomes" id="UP000660554"/>
    </source>
</evidence>
<accession>A0ABQ3NUP0</accession>
<evidence type="ECO:0000256" key="1">
    <source>
        <dbReference type="SAM" id="MobiDB-lite"/>
    </source>
</evidence>
<protein>
    <submittedName>
        <fullName evidence="2">Uncharacterized protein</fullName>
    </submittedName>
</protein>
<reference evidence="3" key="1">
    <citation type="submission" date="2020-09" db="EMBL/GenBank/DDBJ databases">
        <title>Whole genome shotgun sequence of Streptomyces cinnamonensis NBRC 15873.</title>
        <authorList>
            <person name="Komaki H."/>
            <person name="Tamura T."/>
        </authorList>
    </citation>
    <scope>NUCLEOTIDE SEQUENCE [LARGE SCALE GENOMIC DNA]</scope>
    <source>
        <strain evidence="3">NBRC 15873</strain>
    </source>
</reference>
<dbReference type="EMBL" id="BNDV01000016">
    <property type="protein sequence ID" value="GHI16500.1"/>
    <property type="molecule type" value="Genomic_DNA"/>
</dbReference>